<evidence type="ECO:0000313" key="2">
    <source>
        <dbReference type="Proteomes" id="UP001186944"/>
    </source>
</evidence>
<sequence length="143" mass="15957">MTRSRLTVGKTKGIFYRKIESKRREKVSESVVLKWNRQRVENDHGGYCTTSTASFTEQDHGHCQPDISDVQNDIPCSNIKCKYINNVPTALTHAGIGVTQLNIPPVHHKLADKRKTDMGLAVESVAHDSILGSIEEETALTQQ</sequence>
<dbReference type="EMBL" id="VSWD01000003">
    <property type="protein sequence ID" value="KAK3105735.1"/>
    <property type="molecule type" value="Genomic_DNA"/>
</dbReference>
<protein>
    <submittedName>
        <fullName evidence="1">Uncharacterized protein</fullName>
    </submittedName>
</protein>
<keyword evidence="2" id="KW-1185">Reference proteome</keyword>
<accession>A0AA88YUE5</accession>
<evidence type="ECO:0000313" key="1">
    <source>
        <dbReference type="EMBL" id="KAK3105735.1"/>
    </source>
</evidence>
<dbReference type="Proteomes" id="UP001186944">
    <property type="component" value="Unassembled WGS sequence"/>
</dbReference>
<organism evidence="1 2">
    <name type="scientific">Pinctada imbricata</name>
    <name type="common">Atlantic pearl-oyster</name>
    <name type="synonym">Pinctada martensii</name>
    <dbReference type="NCBI Taxonomy" id="66713"/>
    <lineage>
        <taxon>Eukaryota</taxon>
        <taxon>Metazoa</taxon>
        <taxon>Spiralia</taxon>
        <taxon>Lophotrochozoa</taxon>
        <taxon>Mollusca</taxon>
        <taxon>Bivalvia</taxon>
        <taxon>Autobranchia</taxon>
        <taxon>Pteriomorphia</taxon>
        <taxon>Pterioida</taxon>
        <taxon>Pterioidea</taxon>
        <taxon>Pteriidae</taxon>
        <taxon>Pinctada</taxon>
    </lineage>
</organism>
<gene>
    <name evidence="1" type="ORF">FSP39_004538</name>
</gene>
<reference evidence="1" key="1">
    <citation type="submission" date="2019-08" db="EMBL/GenBank/DDBJ databases">
        <title>The improved chromosome-level genome for the pearl oyster Pinctada fucata martensii using PacBio sequencing and Hi-C.</title>
        <authorList>
            <person name="Zheng Z."/>
        </authorList>
    </citation>
    <scope>NUCLEOTIDE SEQUENCE</scope>
    <source>
        <strain evidence="1">ZZ-2019</strain>
        <tissue evidence="1">Adductor muscle</tissue>
    </source>
</reference>
<name>A0AA88YUE5_PINIB</name>
<dbReference type="AlphaFoldDB" id="A0AA88YUE5"/>
<comment type="caution">
    <text evidence="1">The sequence shown here is derived from an EMBL/GenBank/DDBJ whole genome shotgun (WGS) entry which is preliminary data.</text>
</comment>
<proteinExistence type="predicted"/>